<dbReference type="PROSITE" id="PS50157">
    <property type="entry name" value="ZINC_FINGER_C2H2_2"/>
    <property type="match status" value="1"/>
</dbReference>
<dbReference type="AlphaFoldDB" id="C9SCD0"/>
<keyword evidence="1" id="KW-0862">Zinc</keyword>
<gene>
    <name evidence="4" type="ORF">VDBG_02854</name>
</gene>
<accession>C9SCD0</accession>
<keyword evidence="5" id="KW-1185">Reference proteome</keyword>
<dbReference type="Pfam" id="PF24537">
    <property type="entry name" value="zf-C2H2_fungi"/>
    <property type="match status" value="1"/>
</dbReference>
<dbReference type="InterPro" id="IPR057026">
    <property type="entry name" value="Znf-C2H2_ascomycetes"/>
</dbReference>
<sequence length="124" mass="14114">MQGFFMCECCPKKPKKFETAAELGAHEAEKQYECSFCGNRFKNKNEAERHQNSLHVAASQLELFRSEQLRPRISRQHQSAWRSGQLRLLWRRVPTQRTRAGSFSASTRYRSELGGAHSSPAGGA</sequence>
<dbReference type="HOGENOM" id="CLU_2005635_0_0_1"/>
<name>C9SCD0_VERA1</name>
<dbReference type="Proteomes" id="UP000008698">
    <property type="component" value="Unassembled WGS sequence"/>
</dbReference>
<dbReference type="PROSITE" id="PS00028">
    <property type="entry name" value="ZINC_FINGER_C2H2_1"/>
    <property type="match status" value="1"/>
</dbReference>
<dbReference type="KEGG" id="val:VDBG_02854"/>
<evidence type="ECO:0000259" key="3">
    <source>
        <dbReference type="PROSITE" id="PS50157"/>
    </source>
</evidence>
<dbReference type="eggNOG" id="ENOG502RYIG">
    <property type="taxonomic scope" value="Eukaryota"/>
</dbReference>
<keyword evidence="1" id="KW-0863">Zinc-finger</keyword>
<keyword evidence="1" id="KW-0479">Metal-binding</keyword>
<protein>
    <recommendedName>
        <fullName evidence="3">C2H2-type domain-containing protein</fullName>
    </recommendedName>
</protein>
<dbReference type="GeneID" id="9532857"/>
<dbReference type="Gene3D" id="3.30.160.60">
    <property type="entry name" value="Classic Zinc Finger"/>
    <property type="match status" value="1"/>
</dbReference>
<evidence type="ECO:0000256" key="1">
    <source>
        <dbReference type="PROSITE-ProRule" id="PRU00042"/>
    </source>
</evidence>
<evidence type="ECO:0000313" key="4">
    <source>
        <dbReference type="EMBL" id="EEY16745.1"/>
    </source>
</evidence>
<proteinExistence type="predicted"/>
<evidence type="ECO:0000256" key="2">
    <source>
        <dbReference type="SAM" id="MobiDB-lite"/>
    </source>
</evidence>
<feature type="compositionally biased region" description="Polar residues" evidence="2">
    <location>
        <begin position="97"/>
        <end position="108"/>
    </location>
</feature>
<feature type="region of interest" description="Disordered" evidence="2">
    <location>
        <begin position="97"/>
        <end position="124"/>
    </location>
</feature>
<dbReference type="RefSeq" id="XP_003006715.1">
    <property type="nucleotide sequence ID" value="XM_003006669.1"/>
</dbReference>
<dbReference type="InterPro" id="IPR036236">
    <property type="entry name" value="Znf_C2H2_sf"/>
</dbReference>
<organism evidence="5">
    <name type="scientific">Verticillium alfalfae (strain VaMs.102 / ATCC MYA-4576 / FGSC 10136)</name>
    <name type="common">Verticillium wilt of alfalfa</name>
    <name type="synonym">Verticillium albo-atrum</name>
    <dbReference type="NCBI Taxonomy" id="526221"/>
    <lineage>
        <taxon>Eukaryota</taxon>
        <taxon>Fungi</taxon>
        <taxon>Dikarya</taxon>
        <taxon>Ascomycota</taxon>
        <taxon>Pezizomycotina</taxon>
        <taxon>Sordariomycetes</taxon>
        <taxon>Hypocreomycetidae</taxon>
        <taxon>Glomerellales</taxon>
        <taxon>Plectosphaerellaceae</taxon>
        <taxon>Verticillium</taxon>
    </lineage>
</organism>
<dbReference type="SUPFAM" id="SSF57667">
    <property type="entry name" value="beta-beta-alpha zinc fingers"/>
    <property type="match status" value="1"/>
</dbReference>
<feature type="domain" description="C2H2-type" evidence="3">
    <location>
        <begin position="32"/>
        <end position="60"/>
    </location>
</feature>
<dbReference type="EMBL" id="DS985216">
    <property type="protein sequence ID" value="EEY16745.1"/>
    <property type="molecule type" value="Genomic_DNA"/>
</dbReference>
<dbReference type="OrthoDB" id="3524154at2759"/>
<dbReference type="InterPro" id="IPR013087">
    <property type="entry name" value="Znf_C2H2_type"/>
</dbReference>
<dbReference type="GO" id="GO:0008270">
    <property type="term" value="F:zinc ion binding"/>
    <property type="evidence" value="ECO:0007669"/>
    <property type="project" value="UniProtKB-KW"/>
</dbReference>
<evidence type="ECO:0000313" key="5">
    <source>
        <dbReference type="Proteomes" id="UP000008698"/>
    </source>
</evidence>
<reference evidence="5" key="1">
    <citation type="journal article" date="2011" name="PLoS Pathog.">
        <title>Comparative genomics yields insights into niche adaptation of plant vascular wilt pathogens.</title>
        <authorList>
            <person name="Klosterman S.J."/>
            <person name="Subbarao K.V."/>
            <person name="Kang S."/>
            <person name="Veronese P."/>
            <person name="Gold S.E."/>
            <person name="Thomma B.P.H.J."/>
            <person name="Chen Z."/>
            <person name="Henrissat B."/>
            <person name="Lee Y.-H."/>
            <person name="Park J."/>
            <person name="Garcia-Pedrajas M.D."/>
            <person name="Barbara D.J."/>
            <person name="Anchieta A."/>
            <person name="de Jonge R."/>
            <person name="Santhanam P."/>
            <person name="Maruthachalam K."/>
            <person name="Atallah Z."/>
            <person name="Amyotte S.G."/>
            <person name="Paz Z."/>
            <person name="Inderbitzin P."/>
            <person name="Hayes R.J."/>
            <person name="Heiman D.I."/>
            <person name="Young S."/>
            <person name="Zeng Q."/>
            <person name="Engels R."/>
            <person name="Galagan J."/>
            <person name="Cuomo C.A."/>
            <person name="Dobinson K.F."/>
            <person name="Ma L.-J."/>
        </authorList>
    </citation>
    <scope>NUCLEOTIDE SEQUENCE [LARGE SCALE GENOMIC DNA]</scope>
    <source>
        <strain evidence="5">VaMs.102 / ATCC MYA-4576 / FGSC 10136</strain>
    </source>
</reference>